<comment type="subcellular location">
    <subcellularLocation>
        <location evidence="1">Cell membrane</location>
        <topology evidence="1">Multi-pass membrane protein</topology>
    </subcellularLocation>
</comment>
<keyword evidence="9" id="KW-1185">Reference proteome</keyword>
<dbReference type="KEGG" id="tem:JW646_06380"/>
<feature type="transmembrane region" description="Helical" evidence="7">
    <location>
        <begin position="12"/>
        <end position="28"/>
    </location>
</feature>
<evidence type="ECO:0000256" key="3">
    <source>
        <dbReference type="ARBA" id="ARBA00022475"/>
    </source>
</evidence>
<dbReference type="Proteomes" id="UP001198983">
    <property type="component" value="Chromosome"/>
</dbReference>
<evidence type="ECO:0000256" key="6">
    <source>
        <dbReference type="ARBA" id="ARBA00023136"/>
    </source>
</evidence>
<evidence type="ECO:0000256" key="1">
    <source>
        <dbReference type="ARBA" id="ARBA00004651"/>
    </source>
</evidence>
<evidence type="ECO:0000313" key="9">
    <source>
        <dbReference type="Proteomes" id="UP001198983"/>
    </source>
</evidence>
<evidence type="ECO:0000256" key="4">
    <source>
        <dbReference type="ARBA" id="ARBA00022692"/>
    </source>
</evidence>
<name>A0AAX2ZIQ3_9FIRM</name>
<feature type="transmembrane region" description="Helical" evidence="7">
    <location>
        <begin position="80"/>
        <end position="108"/>
    </location>
</feature>
<dbReference type="AlphaFoldDB" id="A0AAX2ZIQ3"/>
<dbReference type="EMBL" id="CP081135">
    <property type="protein sequence ID" value="UEL49067.1"/>
    <property type="molecule type" value="Genomic_DNA"/>
</dbReference>
<dbReference type="RefSeq" id="WP_228416962.1">
    <property type="nucleotide sequence ID" value="NZ_CP081135.1"/>
</dbReference>
<feature type="transmembrane region" description="Helical" evidence="7">
    <location>
        <begin position="148"/>
        <end position="167"/>
    </location>
</feature>
<keyword evidence="6 7" id="KW-0472">Membrane</keyword>
<accession>A0AAX2ZIQ3</accession>
<evidence type="ECO:0000256" key="7">
    <source>
        <dbReference type="SAM" id="Phobius"/>
    </source>
</evidence>
<keyword evidence="5 7" id="KW-1133">Transmembrane helix</keyword>
<evidence type="ECO:0000313" key="8">
    <source>
        <dbReference type="EMBL" id="UEL49067.1"/>
    </source>
</evidence>
<proteinExistence type="inferred from homology"/>
<keyword evidence="3" id="KW-1003">Cell membrane</keyword>
<dbReference type="Pfam" id="PF03773">
    <property type="entry name" value="ArsP_1"/>
    <property type="match status" value="1"/>
</dbReference>
<organism evidence="8 9">
    <name type="scientific">Terrisporobacter hibernicus</name>
    <dbReference type="NCBI Taxonomy" id="2813371"/>
    <lineage>
        <taxon>Bacteria</taxon>
        <taxon>Bacillati</taxon>
        <taxon>Bacillota</taxon>
        <taxon>Clostridia</taxon>
        <taxon>Peptostreptococcales</taxon>
        <taxon>Peptostreptococcaceae</taxon>
        <taxon>Terrisporobacter</taxon>
    </lineage>
</organism>
<dbReference type="InterPro" id="IPR005524">
    <property type="entry name" value="DUF318"/>
</dbReference>
<feature type="transmembrane region" description="Helical" evidence="7">
    <location>
        <begin position="114"/>
        <end position="136"/>
    </location>
</feature>
<keyword evidence="4 7" id="KW-0812">Transmembrane</keyword>
<sequence>MRKEIYYLANRYKLFLVVFIILVLVFIFEKNIGIKAFNSAKDSFLQMLSVLPPIMILLGLMDEWVSRESMMKYMGDDSGIIGIAIAITFAAFAAGPMYAAFPFTAVLLKKGVKFTNVIIFMNSWCVIKISTLLFEISSLGYKFTFYRLLIDFIGVIAMGYLVNYFVMKVGKEDKVLSSYMKENI</sequence>
<gene>
    <name evidence="8" type="ORF">JW646_06380</name>
</gene>
<evidence type="ECO:0000256" key="2">
    <source>
        <dbReference type="ARBA" id="ARBA00006386"/>
    </source>
</evidence>
<dbReference type="GO" id="GO:0005886">
    <property type="term" value="C:plasma membrane"/>
    <property type="evidence" value="ECO:0007669"/>
    <property type="project" value="UniProtKB-SubCell"/>
</dbReference>
<evidence type="ECO:0000256" key="5">
    <source>
        <dbReference type="ARBA" id="ARBA00022989"/>
    </source>
</evidence>
<protein>
    <submittedName>
        <fullName evidence="8">Permease</fullName>
    </submittedName>
</protein>
<comment type="similarity">
    <text evidence="2">Belongs to the UPF0718 family.</text>
</comment>
<feature type="transmembrane region" description="Helical" evidence="7">
    <location>
        <begin position="43"/>
        <end position="60"/>
    </location>
</feature>
<reference evidence="8 9" key="1">
    <citation type="journal article" date="2023" name="Int. J. Syst. Evol. Microbiol.">
        <title>Terrisporobacter hibernicus sp. nov., isolated from bovine faeces in Northern Ireland.</title>
        <authorList>
            <person name="Mitchell M."/>
            <person name="Nguyen S.V."/>
            <person name="Connor M."/>
            <person name="Fairley D.J."/>
            <person name="Donoghue O."/>
            <person name="Marshall H."/>
            <person name="Koolman L."/>
            <person name="McMullan G."/>
            <person name="Schaffer K.E."/>
            <person name="McGrath J.W."/>
            <person name="Fanning S."/>
        </authorList>
    </citation>
    <scope>NUCLEOTIDE SEQUENCE [LARGE SCALE GENOMIC DNA]</scope>
    <source>
        <strain evidence="8 9">MCA3</strain>
    </source>
</reference>